<dbReference type="InterPro" id="IPR002110">
    <property type="entry name" value="Ankyrin_rpt"/>
</dbReference>
<feature type="repeat" description="ANK" evidence="7">
    <location>
        <begin position="222"/>
        <end position="254"/>
    </location>
</feature>
<dbReference type="SMART" id="SM00248">
    <property type="entry name" value="ANK"/>
    <property type="match status" value="8"/>
</dbReference>
<evidence type="ECO:0000256" key="2">
    <source>
        <dbReference type="ARBA" id="ARBA00022692"/>
    </source>
</evidence>
<reference evidence="10" key="1">
    <citation type="submission" date="2020-12" db="EMBL/GenBank/DDBJ databases">
        <title>WGS assembly of Carya illinoinensis cv. Pawnee.</title>
        <authorList>
            <person name="Platts A."/>
            <person name="Shu S."/>
            <person name="Wright S."/>
            <person name="Barry K."/>
            <person name="Edger P."/>
            <person name="Pires J.C."/>
            <person name="Schmutz J."/>
        </authorList>
    </citation>
    <scope>NUCLEOTIDE SEQUENCE</scope>
    <source>
        <tissue evidence="10">Leaf</tissue>
    </source>
</reference>
<proteinExistence type="predicted"/>
<accession>A0A8T1RMX9</accession>
<feature type="domain" description="PGG" evidence="9">
    <location>
        <begin position="423"/>
        <end position="537"/>
    </location>
</feature>
<evidence type="ECO:0000256" key="3">
    <source>
        <dbReference type="ARBA" id="ARBA00022737"/>
    </source>
</evidence>
<keyword evidence="3" id="KW-0677">Repeat</keyword>
<evidence type="ECO:0000256" key="5">
    <source>
        <dbReference type="ARBA" id="ARBA00023043"/>
    </source>
</evidence>
<dbReference type="InterPro" id="IPR026961">
    <property type="entry name" value="PGG_dom"/>
</dbReference>
<dbReference type="GO" id="GO:0005886">
    <property type="term" value="C:plasma membrane"/>
    <property type="evidence" value="ECO:0007669"/>
    <property type="project" value="TreeGrafter"/>
</dbReference>
<sequence>MAGMDPIIYEAAAKGNLEALEQCISDPLDGFLTVNKNTIIHICISSILVEEDSHAVGGTDPASALLKASAECDTPLHVAARYGHASIVKVLIEHQKSQHQDLESGVVEATTMIGKPNKERDTALHEAVRHNHIEVVKQLLMEVDPEFPFGANVAGETPLYLAAERCFPELVSEILKKLKSPAYDGPLDRTALHAAAFWDDEGMTKNILERYGRNLCKQADRNGSTPLHMAAYVGRTAVAKLLLKYDREVAYIQDAEGRAALHIAACCDKDEVTKAIISMCPDCCEVVDNEGRNALHLAVHNNLPRAALIIQNNSSLRNLLNQKDNDGNTPLHYYCNSSFVSIKHVLNSPRVDKMVFNKENHNASQILESRNLPVEDFVGRVVEVGYDEIEKKPVQKLEQEQEVIRGVWQEHDEISRKKKMEVEDKAAQAHLVVAALITTVTFAAGITMPGGFIGGDDHRHPGSAVLRKSAAFQVFIITNALSLMLSSSSIFIHLFIPIFPSEDVLERRSSFLQIAFLFLLSSMAPMVLAFVTGTYAVL</sequence>
<evidence type="ECO:0000256" key="7">
    <source>
        <dbReference type="PROSITE-ProRule" id="PRU00023"/>
    </source>
</evidence>
<evidence type="ECO:0000313" key="11">
    <source>
        <dbReference type="Proteomes" id="UP000811609"/>
    </source>
</evidence>
<keyword evidence="11" id="KW-1185">Reference proteome</keyword>
<evidence type="ECO:0000256" key="1">
    <source>
        <dbReference type="ARBA" id="ARBA00004141"/>
    </source>
</evidence>
<name>A0A8T1RMX9_CARIL</name>
<dbReference type="EMBL" id="CM031809">
    <property type="protein sequence ID" value="KAG6667201.1"/>
    <property type="molecule type" value="Genomic_DNA"/>
</dbReference>
<keyword evidence="4 8" id="KW-1133">Transmembrane helix</keyword>
<organism evidence="10 11">
    <name type="scientific">Carya illinoinensis</name>
    <name type="common">Pecan</name>
    <dbReference type="NCBI Taxonomy" id="32201"/>
    <lineage>
        <taxon>Eukaryota</taxon>
        <taxon>Viridiplantae</taxon>
        <taxon>Streptophyta</taxon>
        <taxon>Embryophyta</taxon>
        <taxon>Tracheophyta</taxon>
        <taxon>Spermatophyta</taxon>
        <taxon>Magnoliopsida</taxon>
        <taxon>eudicotyledons</taxon>
        <taxon>Gunneridae</taxon>
        <taxon>Pentapetalae</taxon>
        <taxon>rosids</taxon>
        <taxon>fabids</taxon>
        <taxon>Fagales</taxon>
        <taxon>Juglandaceae</taxon>
        <taxon>Carya</taxon>
    </lineage>
</organism>
<dbReference type="Pfam" id="PF13962">
    <property type="entry name" value="PGG"/>
    <property type="match status" value="1"/>
</dbReference>
<dbReference type="PROSITE" id="PS50088">
    <property type="entry name" value="ANK_REPEAT"/>
    <property type="match status" value="3"/>
</dbReference>
<keyword evidence="6 8" id="KW-0472">Membrane</keyword>
<evidence type="ECO:0000313" key="10">
    <source>
        <dbReference type="EMBL" id="KAG6667201.1"/>
    </source>
</evidence>
<protein>
    <recommendedName>
        <fullName evidence="9">PGG domain-containing protein</fullName>
    </recommendedName>
</protein>
<keyword evidence="5 7" id="KW-0040">ANK repeat</keyword>
<dbReference type="PANTHER" id="PTHR24186:SF36">
    <property type="entry name" value="SERINE_THREONINE-PROTEIN PHOSPHATASE 6 REGULATORY ANKYRIN REPEAT SUBUNIT A-LIKE"/>
    <property type="match status" value="1"/>
</dbReference>
<dbReference type="Pfam" id="PF12796">
    <property type="entry name" value="Ank_2"/>
    <property type="match status" value="2"/>
</dbReference>
<comment type="subcellular location">
    <subcellularLocation>
        <location evidence="1">Membrane</location>
        <topology evidence="1">Multi-pass membrane protein</topology>
    </subcellularLocation>
</comment>
<evidence type="ECO:0000256" key="6">
    <source>
        <dbReference type="ARBA" id="ARBA00023136"/>
    </source>
</evidence>
<dbReference type="PANTHER" id="PTHR24186">
    <property type="entry name" value="PROTEIN PHOSPHATASE 1 REGULATORY SUBUNIT"/>
    <property type="match status" value="1"/>
</dbReference>
<feature type="transmembrane region" description="Helical" evidence="8">
    <location>
        <begin position="511"/>
        <end position="537"/>
    </location>
</feature>
<feature type="non-terminal residue" evidence="10">
    <location>
        <position position="538"/>
    </location>
</feature>
<feature type="transmembrane region" description="Helical" evidence="8">
    <location>
        <begin position="429"/>
        <end position="453"/>
    </location>
</feature>
<gene>
    <name evidence="10" type="ORF">CIPAW_01G084500</name>
</gene>
<dbReference type="Proteomes" id="UP000811609">
    <property type="component" value="Chromosome 1"/>
</dbReference>
<dbReference type="AlphaFoldDB" id="A0A8T1RMX9"/>
<evidence type="ECO:0000259" key="9">
    <source>
        <dbReference type="Pfam" id="PF13962"/>
    </source>
</evidence>
<keyword evidence="2 8" id="KW-0812">Transmembrane</keyword>
<feature type="transmembrane region" description="Helical" evidence="8">
    <location>
        <begin position="474"/>
        <end position="499"/>
    </location>
</feature>
<dbReference type="PROSITE" id="PS50297">
    <property type="entry name" value="ANK_REP_REGION"/>
    <property type="match status" value="3"/>
</dbReference>
<feature type="repeat" description="ANK" evidence="7">
    <location>
        <begin position="119"/>
        <end position="140"/>
    </location>
</feature>
<comment type="caution">
    <text evidence="10">The sequence shown here is derived from an EMBL/GenBank/DDBJ whole genome shotgun (WGS) entry which is preliminary data.</text>
</comment>
<feature type="repeat" description="ANK" evidence="7">
    <location>
        <begin position="71"/>
        <end position="94"/>
    </location>
</feature>
<evidence type="ECO:0000256" key="8">
    <source>
        <dbReference type="SAM" id="Phobius"/>
    </source>
</evidence>
<evidence type="ECO:0000256" key="4">
    <source>
        <dbReference type="ARBA" id="ARBA00022989"/>
    </source>
</evidence>